<keyword evidence="3" id="KW-1185">Reference proteome</keyword>
<dbReference type="EMBL" id="CP051140">
    <property type="protein sequence ID" value="QIW96864.1"/>
    <property type="molecule type" value="Genomic_DNA"/>
</dbReference>
<evidence type="ECO:0000313" key="2">
    <source>
        <dbReference type="EMBL" id="QIW96864.1"/>
    </source>
</evidence>
<name>A0A6H0XQF1_9PEZI</name>
<accession>A0A6H0XQF1</accession>
<gene>
    <name evidence="2" type="ORF">AMS68_002382</name>
</gene>
<evidence type="ECO:0000256" key="1">
    <source>
        <dbReference type="SAM" id="MobiDB-lite"/>
    </source>
</evidence>
<feature type="region of interest" description="Disordered" evidence="1">
    <location>
        <begin position="146"/>
        <end position="168"/>
    </location>
</feature>
<feature type="region of interest" description="Disordered" evidence="1">
    <location>
        <begin position="1"/>
        <end position="72"/>
    </location>
</feature>
<dbReference type="AlphaFoldDB" id="A0A6H0XQF1"/>
<reference evidence="2 3" key="1">
    <citation type="journal article" date="2016" name="Sci. Rep.">
        <title>Peltaster fructicola genome reveals evolution from an invasive phytopathogen to an ectophytic parasite.</title>
        <authorList>
            <person name="Xu C."/>
            <person name="Chen H."/>
            <person name="Gleason M.L."/>
            <person name="Xu J.R."/>
            <person name="Liu H."/>
            <person name="Zhang R."/>
            <person name="Sun G."/>
        </authorList>
    </citation>
    <scope>NUCLEOTIDE SEQUENCE [LARGE SCALE GENOMIC DNA]</scope>
    <source>
        <strain evidence="2 3">LNHT1506</strain>
    </source>
</reference>
<proteinExistence type="predicted"/>
<evidence type="ECO:0000313" key="3">
    <source>
        <dbReference type="Proteomes" id="UP000503462"/>
    </source>
</evidence>
<sequence>MDTRSSSPMDIDPVDSTRETTHASKASKRARKSTWPAEHSLHASKTLTPLTGRPSAEDSIHTAKTPRRRNPEELRAARELLLNAKTLTPQRIAAEYPQLAAILARPVEPPKPALKRLRLTSRFSKLLYKSTDSKPKTSSPLIADQTHKSEITTLSPLSVKPTDHDELASTPNAMADMAMSSPPSSVGSPVIQRRPLPALPGAQPALEFPETLSPEARELREDLTFFQFKFVVRLWHDTSQRHRRIFERYNELPIPIKNRLGQKVMADIDELNQYASDIQTMDYYLGRLWQHDHLPLVIREGFKALQKLLEGFGLQEVALDHLEAEIEEDEDTALKKYCMTAYLLQDKHAAVQKYGVKTC</sequence>
<organism evidence="2 3">
    <name type="scientific">Peltaster fructicola</name>
    <dbReference type="NCBI Taxonomy" id="286661"/>
    <lineage>
        <taxon>Eukaryota</taxon>
        <taxon>Fungi</taxon>
        <taxon>Dikarya</taxon>
        <taxon>Ascomycota</taxon>
        <taxon>Pezizomycotina</taxon>
        <taxon>Dothideomycetes</taxon>
        <taxon>Dothideomycetes incertae sedis</taxon>
        <taxon>Peltaster</taxon>
    </lineage>
</organism>
<protein>
    <submittedName>
        <fullName evidence="2">Uncharacterized protein</fullName>
    </submittedName>
</protein>
<dbReference type="Proteomes" id="UP000503462">
    <property type="component" value="Chromosome 2"/>
</dbReference>